<organism evidence="2 3">
    <name type="scientific">Heterorhabditis bacteriophora</name>
    <name type="common">Entomopathogenic nematode worm</name>
    <dbReference type="NCBI Taxonomy" id="37862"/>
    <lineage>
        <taxon>Eukaryota</taxon>
        <taxon>Metazoa</taxon>
        <taxon>Ecdysozoa</taxon>
        <taxon>Nematoda</taxon>
        <taxon>Chromadorea</taxon>
        <taxon>Rhabditida</taxon>
        <taxon>Rhabditina</taxon>
        <taxon>Rhabditomorpha</taxon>
        <taxon>Strongyloidea</taxon>
        <taxon>Heterorhabditidae</taxon>
        <taxon>Heterorhabditis</taxon>
    </lineage>
</organism>
<proteinExistence type="predicted"/>
<name>A0A1I7WEQ2_HETBA</name>
<feature type="compositionally biased region" description="Basic and acidic residues" evidence="1">
    <location>
        <begin position="30"/>
        <end position="42"/>
    </location>
</feature>
<accession>A0A1I7WEQ2</accession>
<feature type="region of interest" description="Disordered" evidence="1">
    <location>
        <begin position="103"/>
        <end position="125"/>
    </location>
</feature>
<evidence type="ECO:0000256" key="1">
    <source>
        <dbReference type="SAM" id="MobiDB-lite"/>
    </source>
</evidence>
<evidence type="ECO:0000313" key="2">
    <source>
        <dbReference type="Proteomes" id="UP000095283"/>
    </source>
</evidence>
<dbReference type="WBParaSite" id="Hba_03445">
    <property type="protein sequence ID" value="Hba_03445"/>
    <property type="gene ID" value="Hba_03445"/>
</dbReference>
<evidence type="ECO:0000313" key="3">
    <source>
        <dbReference type="WBParaSite" id="Hba_03445"/>
    </source>
</evidence>
<dbReference type="AlphaFoldDB" id="A0A1I7WEQ2"/>
<reference evidence="3" key="1">
    <citation type="submission" date="2016-11" db="UniProtKB">
        <authorList>
            <consortium name="WormBaseParasite"/>
        </authorList>
    </citation>
    <scope>IDENTIFICATION</scope>
</reference>
<protein>
    <submittedName>
        <fullName evidence="3">Uncharacterized protein</fullName>
    </submittedName>
</protein>
<sequence>MRAYIRSRITTRSNCTMYSIPRKKSLNVTMEERERNQEESKMIDYTGSLIEPRNCRTNSGYASRQIKSMMTTGPPKNSTTQVIRETVQSPPEINRTMMTLPQTKLPKFDGTGEWRTQCQNSKNED</sequence>
<feature type="region of interest" description="Disordered" evidence="1">
    <location>
        <begin position="29"/>
        <end position="56"/>
    </location>
</feature>
<dbReference type="Proteomes" id="UP000095283">
    <property type="component" value="Unplaced"/>
</dbReference>
<keyword evidence="2" id="KW-1185">Reference proteome</keyword>
<feature type="compositionally biased region" description="Polar residues" evidence="1">
    <location>
        <begin position="114"/>
        <end position="125"/>
    </location>
</feature>